<evidence type="ECO:0008006" key="3">
    <source>
        <dbReference type="Google" id="ProtNLM"/>
    </source>
</evidence>
<accession>A0A1T4QYB9</accession>
<dbReference type="EMBL" id="FUXI01000035">
    <property type="protein sequence ID" value="SKA08358.1"/>
    <property type="molecule type" value="Genomic_DNA"/>
</dbReference>
<gene>
    <name evidence="1" type="ORF">SAMN02745116_02357</name>
</gene>
<dbReference type="Proteomes" id="UP000190328">
    <property type="component" value="Unassembled WGS sequence"/>
</dbReference>
<dbReference type="InterPro" id="IPR036388">
    <property type="entry name" value="WH-like_DNA-bd_sf"/>
</dbReference>
<name>A0A1T4QYB9_9ENTE</name>
<evidence type="ECO:0000313" key="1">
    <source>
        <dbReference type="EMBL" id="SKA08358.1"/>
    </source>
</evidence>
<protein>
    <recommendedName>
        <fullName evidence="3">Homologous-pairing protein 2 winged helix domain-containing protein</fullName>
    </recommendedName>
</protein>
<sequence length="59" mass="6552">MNVQEKVLEVLKNSTVPLKSGEVSKIAEIDTKEVAKAIKALKETGEVTSPKRCYYEAKK</sequence>
<dbReference type="RefSeq" id="WP_078808270.1">
    <property type="nucleotide sequence ID" value="NZ_FUXI01000035.1"/>
</dbReference>
<reference evidence="1 2" key="1">
    <citation type="submission" date="2017-02" db="EMBL/GenBank/DDBJ databases">
        <authorList>
            <person name="Peterson S.W."/>
        </authorList>
    </citation>
    <scope>NUCLEOTIDE SEQUENCE [LARGE SCALE GENOMIC DNA]</scope>
    <source>
        <strain evidence="1 2">ATCC BAA-1030</strain>
    </source>
</reference>
<evidence type="ECO:0000313" key="2">
    <source>
        <dbReference type="Proteomes" id="UP000190328"/>
    </source>
</evidence>
<dbReference type="Gene3D" id="1.10.10.10">
    <property type="entry name" value="Winged helix-like DNA-binding domain superfamily/Winged helix DNA-binding domain"/>
    <property type="match status" value="1"/>
</dbReference>
<keyword evidence="2" id="KW-1185">Reference proteome</keyword>
<proteinExistence type="predicted"/>
<dbReference type="AlphaFoldDB" id="A0A1T4QYB9"/>
<dbReference type="InterPro" id="IPR036390">
    <property type="entry name" value="WH_DNA-bd_sf"/>
</dbReference>
<dbReference type="SUPFAM" id="SSF46785">
    <property type="entry name" value="Winged helix' DNA-binding domain"/>
    <property type="match status" value="1"/>
</dbReference>
<dbReference type="STRING" id="263852.SAMN02745116_02357"/>
<dbReference type="OrthoDB" id="15623at2"/>
<organism evidence="1 2">
    <name type="scientific">Pilibacter termitis</name>
    <dbReference type="NCBI Taxonomy" id="263852"/>
    <lineage>
        <taxon>Bacteria</taxon>
        <taxon>Bacillati</taxon>
        <taxon>Bacillota</taxon>
        <taxon>Bacilli</taxon>
        <taxon>Lactobacillales</taxon>
        <taxon>Enterococcaceae</taxon>
        <taxon>Pilibacter</taxon>
    </lineage>
</organism>